<name>A0A6J5NEI1_9CAUD</name>
<proteinExistence type="predicted"/>
<accession>A0A6J5NEI1</accession>
<dbReference type="SUPFAM" id="SSF56784">
    <property type="entry name" value="HAD-like"/>
    <property type="match status" value="1"/>
</dbReference>
<protein>
    <recommendedName>
        <fullName evidence="2">HAD-like domain containing protein</fullName>
    </recommendedName>
</protein>
<reference evidence="1" key="1">
    <citation type="submission" date="2020-04" db="EMBL/GenBank/DDBJ databases">
        <authorList>
            <person name="Chiriac C."/>
            <person name="Salcher M."/>
            <person name="Ghai R."/>
            <person name="Kavagutti S V."/>
        </authorList>
    </citation>
    <scope>NUCLEOTIDE SEQUENCE</scope>
</reference>
<sequence length="143" mass="15674">MPIRECQINNIPGFKWGPEGKCYTGPDAKKRAHAQGVAIGIGLAITRVSFDYDETLTTSKMMEKAKELISQGVDVYIISARHRAVPMFSRADELGIPKGRIFATGSNKAKVEKILALNMDVHYDNNPDVIDALKGTNTKGILI</sequence>
<evidence type="ECO:0008006" key="2">
    <source>
        <dbReference type="Google" id="ProtNLM"/>
    </source>
</evidence>
<dbReference type="InterPro" id="IPR036412">
    <property type="entry name" value="HAD-like_sf"/>
</dbReference>
<evidence type="ECO:0000313" key="1">
    <source>
        <dbReference type="EMBL" id="CAB4153919.1"/>
    </source>
</evidence>
<dbReference type="EMBL" id="LR796603">
    <property type="protein sequence ID" value="CAB4153919.1"/>
    <property type="molecule type" value="Genomic_DNA"/>
</dbReference>
<gene>
    <name evidence="1" type="ORF">UFOVP639_40</name>
</gene>
<dbReference type="CDD" id="cd01427">
    <property type="entry name" value="HAD_like"/>
    <property type="match status" value="1"/>
</dbReference>
<organism evidence="1">
    <name type="scientific">uncultured Caudovirales phage</name>
    <dbReference type="NCBI Taxonomy" id="2100421"/>
    <lineage>
        <taxon>Viruses</taxon>
        <taxon>Duplodnaviria</taxon>
        <taxon>Heunggongvirae</taxon>
        <taxon>Uroviricota</taxon>
        <taxon>Caudoviricetes</taxon>
        <taxon>Peduoviridae</taxon>
        <taxon>Maltschvirus</taxon>
        <taxon>Maltschvirus maltsch</taxon>
    </lineage>
</organism>